<dbReference type="Proteomes" id="UP000187203">
    <property type="component" value="Unassembled WGS sequence"/>
</dbReference>
<protein>
    <submittedName>
        <fullName evidence="2">Eye-specific diacylglycerol kinase-like protein</fullName>
    </submittedName>
</protein>
<evidence type="ECO:0000256" key="1">
    <source>
        <dbReference type="SAM" id="MobiDB-lite"/>
    </source>
</evidence>
<evidence type="ECO:0000313" key="3">
    <source>
        <dbReference type="Proteomes" id="UP000187203"/>
    </source>
</evidence>
<feature type="region of interest" description="Disordered" evidence="1">
    <location>
        <begin position="65"/>
        <end position="92"/>
    </location>
</feature>
<keyword evidence="2" id="KW-0418">Kinase</keyword>
<name>A0A1R3H482_9ROSI</name>
<comment type="caution">
    <text evidence="2">The sequence shown here is derived from an EMBL/GenBank/DDBJ whole genome shotgun (WGS) entry which is preliminary data.</text>
</comment>
<proteinExistence type="predicted"/>
<dbReference type="GO" id="GO:0016301">
    <property type="term" value="F:kinase activity"/>
    <property type="evidence" value="ECO:0007669"/>
    <property type="project" value="UniProtKB-KW"/>
</dbReference>
<keyword evidence="3" id="KW-1185">Reference proteome</keyword>
<organism evidence="2 3">
    <name type="scientific">Corchorus olitorius</name>
    <dbReference type="NCBI Taxonomy" id="93759"/>
    <lineage>
        <taxon>Eukaryota</taxon>
        <taxon>Viridiplantae</taxon>
        <taxon>Streptophyta</taxon>
        <taxon>Embryophyta</taxon>
        <taxon>Tracheophyta</taxon>
        <taxon>Spermatophyta</taxon>
        <taxon>Magnoliopsida</taxon>
        <taxon>eudicotyledons</taxon>
        <taxon>Gunneridae</taxon>
        <taxon>Pentapetalae</taxon>
        <taxon>rosids</taxon>
        <taxon>malvids</taxon>
        <taxon>Malvales</taxon>
        <taxon>Malvaceae</taxon>
        <taxon>Grewioideae</taxon>
        <taxon>Apeibeae</taxon>
        <taxon>Corchorus</taxon>
    </lineage>
</organism>
<reference evidence="3" key="1">
    <citation type="submission" date="2013-09" db="EMBL/GenBank/DDBJ databases">
        <title>Corchorus olitorius genome sequencing.</title>
        <authorList>
            <person name="Alam M."/>
            <person name="Haque M.S."/>
            <person name="Islam M.S."/>
            <person name="Emdad E.M."/>
            <person name="Islam M.M."/>
            <person name="Ahmed B."/>
            <person name="Halim A."/>
            <person name="Hossen Q.M.M."/>
            <person name="Hossain M.Z."/>
            <person name="Ahmed R."/>
            <person name="Khan M.M."/>
            <person name="Islam R."/>
            <person name="Rashid M.M."/>
            <person name="Khan S.A."/>
            <person name="Rahman M.S."/>
            <person name="Alam M."/>
            <person name="Yahiya A.S."/>
            <person name="Khan M.S."/>
            <person name="Azam M.S."/>
            <person name="Haque T."/>
            <person name="Lashkar M.Z.H."/>
            <person name="Akhand A.I."/>
            <person name="Morshed G."/>
            <person name="Roy S."/>
            <person name="Uddin K.S."/>
            <person name="Rabeya T."/>
            <person name="Hossain A.S."/>
            <person name="Chowdhury A."/>
            <person name="Snigdha A.R."/>
            <person name="Mortoza M.S."/>
            <person name="Matin S.A."/>
            <person name="Hoque S.M.E."/>
            <person name="Islam M.K."/>
            <person name="Roy D.K."/>
            <person name="Haider R."/>
            <person name="Moosa M.M."/>
            <person name="Elias S.M."/>
            <person name="Hasan A.M."/>
            <person name="Jahan S."/>
            <person name="Shafiuddin M."/>
            <person name="Mahmood N."/>
            <person name="Shommy N.S."/>
        </authorList>
    </citation>
    <scope>NUCLEOTIDE SEQUENCE [LARGE SCALE GENOMIC DNA]</scope>
    <source>
        <strain evidence="3">cv. O-4</strain>
    </source>
</reference>
<sequence>MKKSNQIQKETTQISTTQKEALISSSSSNEPILGNVSSVNEVLPMPMPMPATPDLGVNENHVPMPATPDFENETLPSSSGATEDKESTVPLSPAATPQITTMEDTALSAETECENLAAPFQSSDDMLDFADIIVMDNELVSSGFNDILMDDNEFTQLNGDLDFTLSSQWEEISKDIVDVNFDNSFGGDFIITSSPNEKKANYSNCGDLNSSADSITSYLQLDDYDYDYYTKNYDSFDWELDSLIQGNEMMYGDATLTMGPL</sequence>
<evidence type="ECO:0000313" key="2">
    <source>
        <dbReference type="EMBL" id="OMO65147.1"/>
    </source>
</evidence>
<gene>
    <name evidence="2" type="ORF">COLO4_31521</name>
</gene>
<dbReference type="AlphaFoldDB" id="A0A1R3H482"/>
<keyword evidence="2" id="KW-0808">Transferase</keyword>
<feature type="region of interest" description="Disordered" evidence="1">
    <location>
        <begin position="1"/>
        <end position="35"/>
    </location>
</feature>
<dbReference type="EMBL" id="AWUE01020856">
    <property type="protein sequence ID" value="OMO65147.1"/>
    <property type="molecule type" value="Genomic_DNA"/>
</dbReference>
<accession>A0A1R3H482</accession>